<evidence type="ECO:0000313" key="1">
    <source>
        <dbReference type="EMBL" id="MCI51645.1"/>
    </source>
</evidence>
<dbReference type="Proteomes" id="UP000265520">
    <property type="component" value="Unassembled WGS sequence"/>
</dbReference>
<dbReference type="AlphaFoldDB" id="A0A392SUC6"/>
<proteinExistence type="predicted"/>
<sequence length="69" mass="7982">VKKEVTKNPEMEAFKSEVRGEMSAKKIKLQELAEKQVVMYEKQEAMCAKQEEMNVDLKAILSLLQNRNP</sequence>
<reference evidence="1 2" key="1">
    <citation type="journal article" date="2018" name="Front. Plant Sci.">
        <title>Red Clover (Trifolium pratense) and Zigzag Clover (T. medium) - A Picture of Genomic Similarities and Differences.</title>
        <authorList>
            <person name="Dluhosova J."/>
            <person name="Istvanek J."/>
            <person name="Nedelnik J."/>
            <person name="Repkova J."/>
        </authorList>
    </citation>
    <scope>NUCLEOTIDE SEQUENCE [LARGE SCALE GENOMIC DNA]</scope>
    <source>
        <strain evidence="2">cv. 10/8</strain>
        <tissue evidence="1">Leaf</tissue>
    </source>
</reference>
<name>A0A392SUC6_9FABA</name>
<comment type="caution">
    <text evidence="1">The sequence shown here is derived from an EMBL/GenBank/DDBJ whole genome shotgun (WGS) entry which is preliminary data.</text>
</comment>
<organism evidence="1 2">
    <name type="scientific">Trifolium medium</name>
    <dbReference type="NCBI Taxonomy" id="97028"/>
    <lineage>
        <taxon>Eukaryota</taxon>
        <taxon>Viridiplantae</taxon>
        <taxon>Streptophyta</taxon>
        <taxon>Embryophyta</taxon>
        <taxon>Tracheophyta</taxon>
        <taxon>Spermatophyta</taxon>
        <taxon>Magnoliopsida</taxon>
        <taxon>eudicotyledons</taxon>
        <taxon>Gunneridae</taxon>
        <taxon>Pentapetalae</taxon>
        <taxon>rosids</taxon>
        <taxon>fabids</taxon>
        <taxon>Fabales</taxon>
        <taxon>Fabaceae</taxon>
        <taxon>Papilionoideae</taxon>
        <taxon>50 kb inversion clade</taxon>
        <taxon>NPAAA clade</taxon>
        <taxon>Hologalegina</taxon>
        <taxon>IRL clade</taxon>
        <taxon>Trifolieae</taxon>
        <taxon>Trifolium</taxon>
    </lineage>
</organism>
<keyword evidence="2" id="KW-1185">Reference proteome</keyword>
<accession>A0A392SUC6</accession>
<dbReference type="EMBL" id="LXQA010435200">
    <property type="protein sequence ID" value="MCI51645.1"/>
    <property type="molecule type" value="Genomic_DNA"/>
</dbReference>
<feature type="non-terminal residue" evidence="1">
    <location>
        <position position="1"/>
    </location>
</feature>
<protein>
    <submittedName>
        <fullName evidence="1">Uncharacterized protein</fullName>
    </submittedName>
</protein>
<evidence type="ECO:0000313" key="2">
    <source>
        <dbReference type="Proteomes" id="UP000265520"/>
    </source>
</evidence>